<evidence type="ECO:0000256" key="6">
    <source>
        <dbReference type="RuleBase" id="RU363053"/>
    </source>
</evidence>
<dbReference type="RefSeq" id="XP_030378568.1">
    <property type="nucleotide sequence ID" value="XM_030522708.1"/>
</dbReference>
<feature type="transmembrane region" description="Helical" evidence="6">
    <location>
        <begin position="164"/>
        <end position="181"/>
    </location>
</feature>
<evidence type="ECO:0000256" key="5">
    <source>
        <dbReference type="ARBA" id="ARBA00023136"/>
    </source>
</evidence>
<dbReference type="InterPro" id="IPR007248">
    <property type="entry name" value="Mpv17_PMP22"/>
</dbReference>
<evidence type="ECO:0000313" key="7">
    <source>
        <dbReference type="Proteomes" id="UP000504634"/>
    </source>
</evidence>
<protein>
    <submittedName>
        <fullName evidence="8">Mpv17-like protein isoform X1</fullName>
    </submittedName>
</protein>
<dbReference type="AlphaFoldDB" id="A0A6J2TTU5"/>
<evidence type="ECO:0000256" key="3">
    <source>
        <dbReference type="ARBA" id="ARBA00022692"/>
    </source>
</evidence>
<evidence type="ECO:0000256" key="4">
    <source>
        <dbReference type="ARBA" id="ARBA00022989"/>
    </source>
</evidence>
<accession>A0A6J2TTU5</accession>
<organism evidence="7 8">
    <name type="scientific">Drosophila lebanonensis</name>
    <name type="common">Fruit fly</name>
    <name type="synonym">Scaptodrosophila lebanonensis</name>
    <dbReference type="NCBI Taxonomy" id="7225"/>
    <lineage>
        <taxon>Eukaryota</taxon>
        <taxon>Metazoa</taxon>
        <taxon>Ecdysozoa</taxon>
        <taxon>Arthropoda</taxon>
        <taxon>Hexapoda</taxon>
        <taxon>Insecta</taxon>
        <taxon>Pterygota</taxon>
        <taxon>Neoptera</taxon>
        <taxon>Endopterygota</taxon>
        <taxon>Diptera</taxon>
        <taxon>Brachycera</taxon>
        <taxon>Muscomorpha</taxon>
        <taxon>Ephydroidea</taxon>
        <taxon>Drosophilidae</taxon>
        <taxon>Scaptodrosophila</taxon>
    </lineage>
</organism>
<feature type="transmembrane region" description="Helical" evidence="6">
    <location>
        <begin position="60"/>
        <end position="79"/>
    </location>
</feature>
<dbReference type="PANTHER" id="PTHR11266:SF75">
    <property type="entry name" value="IP10007P-RELATED"/>
    <property type="match status" value="1"/>
</dbReference>
<evidence type="ECO:0000256" key="1">
    <source>
        <dbReference type="ARBA" id="ARBA00004141"/>
    </source>
</evidence>
<keyword evidence="3 6" id="KW-0812">Transmembrane</keyword>
<comment type="similarity">
    <text evidence="2 6">Belongs to the peroxisomal membrane protein PXMP2/4 family.</text>
</comment>
<dbReference type="GeneID" id="115627136"/>
<evidence type="ECO:0000256" key="2">
    <source>
        <dbReference type="ARBA" id="ARBA00006824"/>
    </source>
</evidence>
<reference evidence="8" key="1">
    <citation type="submission" date="2025-08" db="UniProtKB">
        <authorList>
            <consortium name="RefSeq"/>
        </authorList>
    </citation>
    <scope>IDENTIFICATION</scope>
    <source>
        <strain evidence="8">11010-0011.00</strain>
        <tissue evidence="8">Whole body</tissue>
    </source>
</reference>
<name>A0A6J2TTU5_DROLE</name>
<dbReference type="PANTHER" id="PTHR11266">
    <property type="entry name" value="PEROXISOMAL MEMBRANE PROTEIN 2, PXMP2 MPV17"/>
    <property type="match status" value="1"/>
</dbReference>
<proteinExistence type="inferred from homology"/>
<keyword evidence="5 6" id="KW-0472">Membrane</keyword>
<keyword evidence="7" id="KW-1185">Reference proteome</keyword>
<dbReference type="OrthoDB" id="430207at2759"/>
<evidence type="ECO:0000313" key="8">
    <source>
        <dbReference type="RefSeq" id="XP_030378568.1"/>
    </source>
</evidence>
<dbReference type="Proteomes" id="UP000504634">
    <property type="component" value="Unplaced"/>
</dbReference>
<dbReference type="Pfam" id="PF04117">
    <property type="entry name" value="Mpv17_PMP22"/>
    <property type="match status" value="1"/>
</dbReference>
<comment type="subcellular location">
    <subcellularLocation>
        <location evidence="1">Membrane</location>
        <topology evidence="1">Multi-pass membrane protein</topology>
    </subcellularLocation>
</comment>
<sequence length="198" mass="22752">MVPASVRLLQSSLARWQQGVQKIHPMTRGVLTYAVMWPTGSLIQQTMEGRNLRTYDWARAMRFSIFGALYVAPTLYGWVRLSSVMWPQTNLRIGVIKAMVEQISYGPFACASFFFGMSLLERKTFTEAIEEVKEKFAPTYKVGICVWPFLQTINFSVVPEHNRVVFVSICSLIWTCFLAYMKTKEMEHAIQIEAETND</sequence>
<gene>
    <name evidence="8" type="primary">LOC115627136</name>
</gene>
<dbReference type="GO" id="GO:0016020">
    <property type="term" value="C:membrane"/>
    <property type="evidence" value="ECO:0007669"/>
    <property type="project" value="UniProtKB-SubCell"/>
</dbReference>
<dbReference type="GO" id="GO:0005739">
    <property type="term" value="C:mitochondrion"/>
    <property type="evidence" value="ECO:0007669"/>
    <property type="project" value="TreeGrafter"/>
</dbReference>
<keyword evidence="4 6" id="KW-1133">Transmembrane helix</keyword>